<sequence length="163" mass="18077">MIEITLHNPSSRSIQAHAQTTTNQQQIRPVSRRIGHVSRRICVFSSDLGQNDLGRRSIWIDLASGRRRKRTDRGVVCHLVESAGQSTGRVRVSDPHCSCGENEELKWFGGNEKNGTGLEVGGTVKMKKIAGRNHGGERLKMTGLGERLKKKIWGAFRNSMGCV</sequence>
<reference evidence="1" key="1">
    <citation type="journal article" date="2022" name="Plant J.">
        <title>Strategies of tolerance reflected in two North American maple genomes.</title>
        <authorList>
            <person name="McEvoy S.L."/>
            <person name="Sezen U.U."/>
            <person name="Trouern-Trend A."/>
            <person name="McMahon S.M."/>
            <person name="Schaberg P.G."/>
            <person name="Yang J."/>
            <person name="Wegrzyn J.L."/>
            <person name="Swenson N.G."/>
        </authorList>
    </citation>
    <scope>NUCLEOTIDE SEQUENCE</scope>
    <source>
        <strain evidence="1">91603</strain>
    </source>
</reference>
<organism evidence="1 2">
    <name type="scientific">Acer negundo</name>
    <name type="common">Box elder</name>
    <dbReference type="NCBI Taxonomy" id="4023"/>
    <lineage>
        <taxon>Eukaryota</taxon>
        <taxon>Viridiplantae</taxon>
        <taxon>Streptophyta</taxon>
        <taxon>Embryophyta</taxon>
        <taxon>Tracheophyta</taxon>
        <taxon>Spermatophyta</taxon>
        <taxon>Magnoliopsida</taxon>
        <taxon>eudicotyledons</taxon>
        <taxon>Gunneridae</taxon>
        <taxon>Pentapetalae</taxon>
        <taxon>rosids</taxon>
        <taxon>malvids</taxon>
        <taxon>Sapindales</taxon>
        <taxon>Sapindaceae</taxon>
        <taxon>Hippocastanoideae</taxon>
        <taxon>Acereae</taxon>
        <taxon>Acer</taxon>
    </lineage>
</organism>
<proteinExistence type="predicted"/>
<protein>
    <submittedName>
        <fullName evidence="1">Uncharacterized protein</fullName>
    </submittedName>
</protein>
<evidence type="ECO:0000313" key="1">
    <source>
        <dbReference type="EMBL" id="KAI9170255.1"/>
    </source>
</evidence>
<keyword evidence="2" id="KW-1185">Reference proteome</keyword>
<accession>A0AAD5IN60</accession>
<reference evidence="1" key="2">
    <citation type="submission" date="2023-02" db="EMBL/GenBank/DDBJ databases">
        <authorList>
            <person name="Swenson N.G."/>
            <person name="Wegrzyn J.L."/>
            <person name="Mcevoy S.L."/>
        </authorList>
    </citation>
    <scope>NUCLEOTIDE SEQUENCE</scope>
    <source>
        <strain evidence="1">91603</strain>
        <tissue evidence="1">Leaf</tissue>
    </source>
</reference>
<dbReference type="AlphaFoldDB" id="A0AAD5IN60"/>
<comment type="caution">
    <text evidence="1">The sequence shown here is derived from an EMBL/GenBank/DDBJ whole genome shotgun (WGS) entry which is preliminary data.</text>
</comment>
<name>A0AAD5IN60_ACENE</name>
<dbReference type="EMBL" id="JAJSOW010000104">
    <property type="protein sequence ID" value="KAI9170255.1"/>
    <property type="molecule type" value="Genomic_DNA"/>
</dbReference>
<dbReference type="Proteomes" id="UP001064489">
    <property type="component" value="Chromosome 7"/>
</dbReference>
<evidence type="ECO:0000313" key="2">
    <source>
        <dbReference type="Proteomes" id="UP001064489"/>
    </source>
</evidence>
<gene>
    <name evidence="1" type="ORF">LWI28_025072</name>
</gene>